<evidence type="ECO:0000313" key="9">
    <source>
        <dbReference type="EMBL" id="CRQ15756.1"/>
    </source>
</evidence>
<organism evidence="9 13">
    <name type="scientific">Pseudomonas aeruginosa</name>
    <dbReference type="NCBI Taxonomy" id="287"/>
    <lineage>
        <taxon>Bacteria</taxon>
        <taxon>Pseudomonadati</taxon>
        <taxon>Pseudomonadota</taxon>
        <taxon>Gammaproteobacteria</taxon>
        <taxon>Pseudomonadales</taxon>
        <taxon>Pseudomonadaceae</taxon>
        <taxon>Pseudomonas</taxon>
    </lineage>
</organism>
<protein>
    <recommendedName>
        <fullName evidence="6">Peptidyl-prolyl cis-trans isomerase</fullName>
        <ecNumber evidence="6">5.2.1.8</ecNumber>
    </recommendedName>
</protein>
<evidence type="ECO:0000313" key="10">
    <source>
        <dbReference type="EMBL" id="MZZ14935.1"/>
    </source>
</evidence>
<reference evidence="12 15" key="5">
    <citation type="submission" date="2019-01" db="EMBL/GenBank/DDBJ databases">
        <title>The Pseudomonas aeruginosa pan-genome provides new insights on its population structure, horizontal gene transfer and pathogenicity.</title>
        <authorList>
            <person name="Freschi L."/>
            <person name="Vincent A.T."/>
            <person name="Jeukens J."/>
            <person name="Emond-Rheault J.-G."/>
            <person name="Kukavica-Ibrulj I."/>
            <person name="Dupont M.-J."/>
            <person name="Charette S.J."/>
            <person name="Boyle B."/>
            <person name="Levesque R.C."/>
        </authorList>
    </citation>
    <scope>NUCLEOTIDE SEQUENCE [LARGE SCALE GENOMIC DNA]</scope>
    <source>
        <strain evidence="12 15">PA-W36</strain>
    </source>
</reference>
<evidence type="ECO:0000256" key="1">
    <source>
        <dbReference type="ARBA" id="ARBA00000971"/>
    </source>
</evidence>
<reference evidence="11 14" key="3">
    <citation type="submission" date="2017-05" db="EMBL/GenBank/DDBJ databases">
        <authorList>
            <person name="Song R."/>
            <person name="Chenine A.L."/>
            <person name="Ruprecht R.M."/>
        </authorList>
    </citation>
    <scope>NUCLEOTIDE SEQUENCE [LARGE SCALE GENOMIC DNA]</scope>
    <source>
        <strain evidence="11 14">S567_C10_BS</strain>
    </source>
</reference>
<evidence type="ECO:0000256" key="2">
    <source>
        <dbReference type="ARBA" id="ARBA00006577"/>
    </source>
</evidence>
<evidence type="ECO:0000313" key="13">
    <source>
        <dbReference type="Proteomes" id="UP000045039"/>
    </source>
</evidence>
<name>A0A0D6IX64_PSEAI</name>
<dbReference type="PANTHER" id="PTHR43811">
    <property type="entry name" value="FKBP-TYPE PEPTIDYL-PROLYL CIS-TRANS ISOMERASE FKPA"/>
    <property type="match status" value="1"/>
</dbReference>
<evidence type="ECO:0000256" key="3">
    <source>
        <dbReference type="ARBA" id="ARBA00023110"/>
    </source>
</evidence>
<evidence type="ECO:0000313" key="14">
    <source>
        <dbReference type="Proteomes" id="UP000194857"/>
    </source>
</evidence>
<reference evidence="12 15" key="4">
    <citation type="submission" date="2017-08" db="EMBL/GenBank/DDBJ databases">
        <authorList>
            <person name="Feschi L."/>
            <person name="Jeukens J."/>
            <person name="Emond-Rheault J.-G."/>
            <person name="Kukavica-Ibrulj I."/>
            <person name="Boyle B."/>
            <person name="Levesque R.C."/>
        </authorList>
    </citation>
    <scope>NUCLEOTIDE SEQUENCE [LARGE SCALE GENOMIC DNA]</scope>
    <source>
        <strain evidence="12 15">PA-W36</strain>
    </source>
</reference>
<comment type="similarity">
    <text evidence="2 6">Belongs to the FKBP-type PPIase family.</text>
</comment>
<dbReference type="Pfam" id="PF00254">
    <property type="entry name" value="FKBP_C"/>
    <property type="match status" value="1"/>
</dbReference>
<dbReference type="GO" id="GO:0006457">
    <property type="term" value="P:protein folding"/>
    <property type="evidence" value="ECO:0007669"/>
    <property type="project" value="InterPro"/>
</dbReference>
<evidence type="ECO:0000256" key="7">
    <source>
        <dbReference type="SAM" id="SignalP"/>
    </source>
</evidence>
<reference evidence="10" key="6">
    <citation type="submission" date="2020-01" db="EMBL/GenBank/DDBJ databases">
        <title>Bacteria Cultured from War Wounds Associated with the Conflict in Eastern Ukraine.</title>
        <authorList>
            <person name="Snesrud E."/>
            <person name="Galac M.R."/>
            <person name="Mc Gann P."/>
            <person name="Valentine K."/>
            <person name="Viacheslav K."/>
        </authorList>
    </citation>
    <scope>NUCLEOTIDE SEQUENCE</scope>
    <source>
        <strain evidence="10">VNMU148</strain>
    </source>
</reference>
<dbReference type="EMBL" id="NFFZ01000001">
    <property type="protein sequence ID" value="OTI65717.1"/>
    <property type="molecule type" value="Genomic_DNA"/>
</dbReference>
<feature type="domain" description="PPIase FKBP-type" evidence="8">
    <location>
        <begin position="126"/>
        <end position="209"/>
    </location>
</feature>
<dbReference type="Proteomes" id="UP000045039">
    <property type="component" value="Unassembled WGS sequence"/>
</dbReference>
<dbReference type="EC" id="5.2.1.8" evidence="6"/>
<dbReference type="RefSeq" id="WP_003099229.1">
    <property type="nucleotide sequence ID" value="NZ_AP014839.1"/>
</dbReference>
<keyword evidence="4 5" id="KW-0413">Isomerase</keyword>
<gene>
    <name evidence="9" type="primary">mip</name>
    <name evidence="11" type="ORF">CAZ10_00100</name>
    <name evidence="10" type="ORF">GUL26_22035</name>
    <name evidence="12" type="ORF">IPC1295_10810</name>
    <name evidence="9" type="ORF">PAERUG_P19_London_7_VIM_2_05_10_06994</name>
</gene>
<reference evidence="9" key="1">
    <citation type="submission" date="2015-06" db="EMBL/GenBank/DDBJ databases">
        <authorList>
            <person name="Radhakrishnan R."/>
            <person name="Underwood A."/>
            <person name="Al-Shahib A."/>
        </authorList>
    </citation>
    <scope>NUCLEOTIDE SEQUENCE</scope>
    <source>
        <strain evidence="9">P19_London_7_VIM_2_05_10</strain>
    </source>
</reference>
<dbReference type="SUPFAM" id="SSF54534">
    <property type="entry name" value="FKBP-like"/>
    <property type="match status" value="1"/>
</dbReference>
<dbReference type="InterPro" id="IPR036944">
    <property type="entry name" value="PPIase_FKBP_N_sf"/>
</dbReference>
<evidence type="ECO:0000256" key="6">
    <source>
        <dbReference type="RuleBase" id="RU003915"/>
    </source>
</evidence>
<accession>A0A1S1BZ98</accession>
<evidence type="ECO:0000313" key="12">
    <source>
        <dbReference type="EMBL" id="RPM18082.1"/>
    </source>
</evidence>
<dbReference type="Pfam" id="PF01346">
    <property type="entry name" value="FKBP_N"/>
    <property type="match status" value="1"/>
</dbReference>
<dbReference type="PANTHER" id="PTHR43811:SF23">
    <property type="entry name" value="FKBP-TYPE 22 KDA PEPTIDYL-PROLYL CIS-TRANS ISOMERASE"/>
    <property type="match status" value="1"/>
</dbReference>
<feature type="signal peptide" evidence="7">
    <location>
        <begin position="1"/>
        <end position="18"/>
    </location>
</feature>
<dbReference type="PROSITE" id="PS50059">
    <property type="entry name" value="FKBP_PPIASE"/>
    <property type="match status" value="1"/>
</dbReference>
<dbReference type="InterPro" id="IPR046357">
    <property type="entry name" value="PPIase_dom_sf"/>
</dbReference>
<evidence type="ECO:0000313" key="15">
    <source>
        <dbReference type="Proteomes" id="UP000284767"/>
    </source>
</evidence>
<sequence>MPRRLFIGLFLLPLPLFAAPPKDELAYAVGARLGMRLQQEMPGLELSELLLGLRQAYRGEALEIPPERIEQLLLQHENATTETPRTTPAEARFLANEKARFGVRELTGGVLVSELRRGQGNGIGAATQVHVRYRGLLADGQVFDQSESAEWFALDSVIEGWRTALRAMPVGARWRVVIPSAQAYGHEGAGDLIPPDAPLVFEIDLLGFR</sequence>
<dbReference type="EMBL" id="NSNE01000005">
    <property type="protein sequence ID" value="RPM18082.1"/>
    <property type="molecule type" value="Genomic_DNA"/>
</dbReference>
<dbReference type="InterPro" id="IPR001179">
    <property type="entry name" value="PPIase_FKBP_dom"/>
</dbReference>
<evidence type="ECO:0000256" key="4">
    <source>
        <dbReference type="ARBA" id="ARBA00023235"/>
    </source>
</evidence>
<evidence type="ECO:0000313" key="11">
    <source>
        <dbReference type="EMBL" id="OTI65717.1"/>
    </source>
</evidence>
<feature type="chain" id="PRO_5015035858" description="Peptidyl-prolyl cis-trans isomerase" evidence="7">
    <location>
        <begin position="19"/>
        <end position="209"/>
    </location>
</feature>
<dbReference type="Proteomes" id="UP000284767">
    <property type="component" value="Unassembled WGS sequence"/>
</dbReference>
<accession>A0A0D6IX64</accession>
<dbReference type="InterPro" id="IPR000774">
    <property type="entry name" value="PPIase_FKBP_N"/>
</dbReference>
<evidence type="ECO:0000256" key="5">
    <source>
        <dbReference type="PROSITE-ProRule" id="PRU00277"/>
    </source>
</evidence>
<dbReference type="Proteomes" id="UP000644192">
    <property type="component" value="Unassembled WGS sequence"/>
</dbReference>
<dbReference type="Gene3D" id="3.10.50.40">
    <property type="match status" value="1"/>
</dbReference>
<proteinExistence type="inferred from homology"/>
<keyword evidence="7" id="KW-0732">Signal</keyword>
<dbReference type="EMBL" id="WXZT01000015">
    <property type="protein sequence ID" value="MZZ14935.1"/>
    <property type="molecule type" value="Genomic_DNA"/>
</dbReference>
<comment type="catalytic activity">
    <reaction evidence="1 5 6">
        <text>[protein]-peptidylproline (omega=180) = [protein]-peptidylproline (omega=0)</text>
        <dbReference type="Rhea" id="RHEA:16237"/>
        <dbReference type="Rhea" id="RHEA-COMP:10747"/>
        <dbReference type="Rhea" id="RHEA-COMP:10748"/>
        <dbReference type="ChEBI" id="CHEBI:83833"/>
        <dbReference type="ChEBI" id="CHEBI:83834"/>
        <dbReference type="EC" id="5.2.1.8"/>
    </reaction>
</comment>
<comment type="caution">
    <text evidence="9">The sequence shown here is derived from an EMBL/GenBank/DDBJ whole genome shotgun (WGS) entry which is preliminary data.</text>
</comment>
<dbReference type="AlphaFoldDB" id="A0A0D6IX64"/>
<reference evidence="13" key="2">
    <citation type="submission" date="2015-06" db="EMBL/GenBank/DDBJ databases">
        <authorList>
            <person name="Radhakrishnan Rajesh"/>
            <person name="Underwood Anthony"/>
            <person name="Al-Shahib Ali"/>
        </authorList>
    </citation>
    <scope>NUCLEOTIDE SEQUENCE [LARGE SCALE GENOMIC DNA]</scope>
    <source>
        <strain evidence="13">P19_London_7_VIM_2_05_10</strain>
    </source>
</reference>
<dbReference type="Gene3D" id="1.10.287.460">
    <property type="entry name" value="Peptidyl-prolyl cis-trans isomerase, FKBP-type, N-terminal domain"/>
    <property type="match status" value="1"/>
</dbReference>
<dbReference type="EMBL" id="CVVU01000278">
    <property type="protein sequence ID" value="CRQ15756.1"/>
    <property type="molecule type" value="Genomic_DNA"/>
</dbReference>
<dbReference type="Proteomes" id="UP000194857">
    <property type="component" value="Unassembled WGS sequence"/>
</dbReference>
<keyword evidence="3 5" id="KW-0697">Rotamase</keyword>
<evidence type="ECO:0000259" key="8">
    <source>
        <dbReference type="PROSITE" id="PS50059"/>
    </source>
</evidence>
<dbReference type="GO" id="GO:0003755">
    <property type="term" value="F:peptidyl-prolyl cis-trans isomerase activity"/>
    <property type="evidence" value="ECO:0007669"/>
    <property type="project" value="UniProtKB-UniRule"/>
</dbReference>